<dbReference type="Bgee" id="108711279">
    <property type="expression patterns" value="Expressed in oocyte and 8 other cell types or tissues"/>
</dbReference>
<keyword evidence="4" id="KW-0027">Amidation</keyword>
<dbReference type="GeneID" id="108711279"/>
<dbReference type="PaxDb" id="8355-A0A1L8H011"/>
<accession>A0A1L8H011</accession>
<keyword evidence="5" id="KW-1185">Reference proteome</keyword>
<name>A0A1L8H011_XENLA</name>
<dbReference type="PROSITE" id="PS00257">
    <property type="entry name" value="BOMBESIN"/>
    <property type="match status" value="1"/>
</dbReference>
<keyword evidence="3" id="KW-0964">Secreted</keyword>
<reference evidence="6" key="1">
    <citation type="submission" date="2025-08" db="UniProtKB">
        <authorList>
            <consortium name="RefSeq"/>
        </authorList>
    </citation>
    <scope>IDENTIFICATION</scope>
    <source>
        <strain evidence="6">J_2021</strain>
        <tissue evidence="6">Erythrocytes</tissue>
    </source>
</reference>
<gene>
    <name evidence="6" type="primary">LOC108711279</name>
</gene>
<dbReference type="RefSeq" id="XP_018108353.1">
    <property type="nucleotide sequence ID" value="XM_018252864.2"/>
</dbReference>
<proteinExistence type="inferred from homology"/>
<evidence type="ECO:0000313" key="5">
    <source>
        <dbReference type="Proteomes" id="UP000186698"/>
    </source>
</evidence>
<protein>
    <submittedName>
        <fullName evidence="6">Neuromedin-B-like</fullName>
    </submittedName>
</protein>
<evidence type="ECO:0000256" key="3">
    <source>
        <dbReference type="ARBA" id="ARBA00022525"/>
    </source>
</evidence>
<evidence type="ECO:0000256" key="2">
    <source>
        <dbReference type="ARBA" id="ARBA00010012"/>
    </source>
</evidence>
<dbReference type="GO" id="GO:0007218">
    <property type="term" value="P:neuropeptide signaling pathway"/>
    <property type="evidence" value="ECO:0007669"/>
    <property type="project" value="InterPro"/>
</dbReference>
<evidence type="ECO:0000256" key="1">
    <source>
        <dbReference type="ARBA" id="ARBA00004613"/>
    </source>
</evidence>
<dbReference type="InterPro" id="IPR000874">
    <property type="entry name" value="Bombesin"/>
</dbReference>
<evidence type="ECO:0000313" key="6">
    <source>
        <dbReference type="RefSeq" id="XP_018108353.1"/>
    </source>
</evidence>
<comment type="similarity">
    <text evidence="2">Belongs to the bombesin/neuromedin-B/ranatensin family.</text>
</comment>
<dbReference type="OrthoDB" id="9535999at2759"/>
<dbReference type="CTD" id="108711279"/>
<dbReference type="AlphaFoldDB" id="A0A1L8H011"/>
<dbReference type="Proteomes" id="UP000186698">
    <property type="component" value="Chromosome 3L"/>
</dbReference>
<organism evidence="5 6">
    <name type="scientific">Xenopus laevis</name>
    <name type="common">African clawed frog</name>
    <dbReference type="NCBI Taxonomy" id="8355"/>
    <lineage>
        <taxon>Eukaryota</taxon>
        <taxon>Metazoa</taxon>
        <taxon>Chordata</taxon>
        <taxon>Craniata</taxon>
        <taxon>Vertebrata</taxon>
        <taxon>Euteleostomi</taxon>
        <taxon>Amphibia</taxon>
        <taxon>Batrachia</taxon>
        <taxon>Anura</taxon>
        <taxon>Pipoidea</taxon>
        <taxon>Pipidae</taxon>
        <taxon>Xenopodinae</taxon>
        <taxon>Xenopus</taxon>
        <taxon>Xenopus</taxon>
    </lineage>
</organism>
<dbReference type="GO" id="GO:0005576">
    <property type="term" value="C:extracellular region"/>
    <property type="evidence" value="ECO:0007669"/>
    <property type="project" value="UniProtKB-SubCell"/>
</dbReference>
<sequence length="124" mass="14609">MSAVPLTRMLTLGFLAHLLLFSFIPLSFSMEFDEDTGKEEYYNSLNKRGNQWAIGHLMGKKSLQDTYNSGEQDKESEDFRLRTMENMRGTYLREPLRPLLPSQQEEVQWILKKIMDHYLKTSQK</sequence>
<evidence type="ECO:0000256" key="4">
    <source>
        <dbReference type="ARBA" id="ARBA00022815"/>
    </source>
</evidence>
<dbReference type="Pfam" id="PF02044">
    <property type="entry name" value="Bombesin"/>
    <property type="match status" value="1"/>
</dbReference>
<dbReference type="STRING" id="8355.A0A1L8H011"/>
<comment type="subcellular location">
    <subcellularLocation>
        <location evidence="1">Secreted</location>
    </subcellularLocation>
</comment>
<dbReference type="KEGG" id="xla:108711279"/>